<proteinExistence type="predicted"/>
<dbReference type="InterPro" id="IPR002829">
    <property type="entry name" value="DUF116"/>
</dbReference>
<organism evidence="2">
    <name type="scientific">uncultured Desulfovibrio sp</name>
    <dbReference type="NCBI Taxonomy" id="167968"/>
    <lineage>
        <taxon>Bacteria</taxon>
        <taxon>Pseudomonadati</taxon>
        <taxon>Thermodesulfobacteriota</taxon>
        <taxon>Desulfovibrionia</taxon>
        <taxon>Desulfovibrionales</taxon>
        <taxon>Desulfovibrionaceae</taxon>
        <taxon>Desulfovibrio</taxon>
        <taxon>environmental samples</taxon>
    </lineage>
</organism>
<dbReference type="RefSeq" id="WP_179981122.1">
    <property type="nucleotide sequence ID" value="NZ_LT608333.1"/>
</dbReference>
<dbReference type="GO" id="GO:0016979">
    <property type="term" value="F:lipoate-protein ligase activity"/>
    <property type="evidence" value="ECO:0007669"/>
    <property type="project" value="UniProtKB-EC"/>
</dbReference>
<dbReference type="CDD" id="cd16443">
    <property type="entry name" value="LplA"/>
    <property type="match status" value="1"/>
</dbReference>
<dbReference type="InterPro" id="IPR050664">
    <property type="entry name" value="Octanoyltrans_LipM/LipL"/>
</dbReference>
<dbReference type="Pfam" id="PF01976">
    <property type="entry name" value="DUF116"/>
    <property type="match status" value="1"/>
</dbReference>
<feature type="domain" description="BPL/LPL catalytic" evidence="1">
    <location>
        <begin position="32"/>
        <end position="225"/>
    </location>
</feature>
<name>A0A212LA35_9BACT</name>
<dbReference type="AlphaFoldDB" id="A0A212LA35"/>
<dbReference type="EMBL" id="FMJC01000002">
    <property type="protein sequence ID" value="SCM74360.1"/>
    <property type="molecule type" value="Genomic_DNA"/>
</dbReference>
<dbReference type="PROSITE" id="PS51733">
    <property type="entry name" value="BPL_LPL_CATALYTIC"/>
    <property type="match status" value="1"/>
</dbReference>
<gene>
    <name evidence="2" type="primary">lplA</name>
    <name evidence="2" type="ORF">KL86DES1_21890</name>
</gene>
<evidence type="ECO:0000313" key="2">
    <source>
        <dbReference type="EMBL" id="SCM74360.1"/>
    </source>
</evidence>
<evidence type="ECO:0000259" key="1">
    <source>
        <dbReference type="PROSITE" id="PS51733"/>
    </source>
</evidence>
<dbReference type="PANTHER" id="PTHR43679">
    <property type="entry name" value="OCTANOYLTRANSFERASE LIPM-RELATED"/>
    <property type="match status" value="1"/>
</dbReference>
<dbReference type="Pfam" id="PF21948">
    <property type="entry name" value="LplA-B_cat"/>
    <property type="match status" value="1"/>
</dbReference>
<dbReference type="EC" id="6.3.1.20" evidence="2"/>
<protein>
    <submittedName>
        <fullName evidence="2">Lipoate-protein ligase A</fullName>
        <ecNumber evidence="2">6.3.1.20</ecNumber>
    </submittedName>
</protein>
<dbReference type="PANTHER" id="PTHR43679:SF2">
    <property type="entry name" value="OCTANOYL-[GCVH]:PROTEIN N-OCTANOYLTRANSFERASE"/>
    <property type="match status" value="1"/>
</dbReference>
<dbReference type="InterPro" id="IPR004143">
    <property type="entry name" value="BPL_LPL_catalytic"/>
</dbReference>
<dbReference type="Gene3D" id="3.30.390.50">
    <property type="entry name" value="CO dehydrogenase flavoprotein, C-terminal domain"/>
    <property type="match status" value="1"/>
</dbReference>
<dbReference type="InterPro" id="IPR045864">
    <property type="entry name" value="aa-tRNA-synth_II/BPL/LPL"/>
</dbReference>
<reference evidence="2" key="1">
    <citation type="submission" date="2016-08" db="EMBL/GenBank/DDBJ databases">
        <authorList>
            <person name="Seilhamer J.J."/>
        </authorList>
    </citation>
    <scope>NUCLEOTIDE SEQUENCE</scope>
    <source>
        <strain evidence="2">86-1</strain>
    </source>
</reference>
<keyword evidence="2" id="KW-0436">Ligase</keyword>
<accession>A0A212LA35</accession>
<sequence>MKAQWRLLDLPPMTAAENMALDEVLVEVRGSGHSRDTLRFLQFRPATVLVGFHQSLQEEVRLSYCREHGIDVNRRITGGGGLLFDENQLGWEIICAKSFFGVGIPNANLFRRLCEPTITALRGMGIDAAFRPRNDIEVAGRKISGTGGTDCESAFLFQGTLLVDFDIETMLKCLRVPVEKLKAKEIDSIKKRVTCLAWELGRVPETREVKRNLVEAFEQHMGITLRLGGLTAEEEDLLSKKLPHFQSQEWIDMVRPTYEKTEVVQGARKSPFGLVRVTMQLNIPRKTLKNMYITGDFLSFPSRALFDLEAALRGQPLDGDHLCGIITDFFKAGKIAIPDMGAEDICIPLRMALEKAAIARHGIPLEHCNRIFTTNGSFDEVLAAGPQALLLPYCAKLKDCDLRFTRACRACGECSVGDAWTLGRERKWRTVCITSFEHLMQELEKMKGQGVSAFIGCCCQPFYIKHVEDFDRLGLPGILIDIENTTCYDLDQSEAAHRGEFSSQTMLNMALLHDILRVAGQAELAGQAAGAGQPIMTEGAAGIAPGVTPGVTADAEKVGGTHAAL</sequence>
<dbReference type="SUPFAM" id="SSF55681">
    <property type="entry name" value="Class II aaRS and biotin synthetases"/>
    <property type="match status" value="1"/>
</dbReference>
<dbReference type="Gene3D" id="3.30.930.10">
    <property type="entry name" value="Bira Bifunctional Protein, Domain 2"/>
    <property type="match status" value="1"/>
</dbReference>